<keyword evidence="1" id="KW-0472">Membrane</keyword>
<gene>
    <name evidence="3" type="ORF">A2995_00005</name>
</gene>
<keyword evidence="1" id="KW-1133">Transmembrane helix</keyword>
<feature type="transmembrane region" description="Helical" evidence="1">
    <location>
        <begin position="124"/>
        <end position="144"/>
    </location>
</feature>
<reference evidence="3 4" key="1">
    <citation type="journal article" date="2016" name="Nat. Commun.">
        <title>Thousands of microbial genomes shed light on interconnected biogeochemical processes in an aquifer system.</title>
        <authorList>
            <person name="Anantharaman K."/>
            <person name="Brown C.T."/>
            <person name="Hug L.A."/>
            <person name="Sharon I."/>
            <person name="Castelle C.J."/>
            <person name="Probst A.J."/>
            <person name="Thomas B.C."/>
            <person name="Singh A."/>
            <person name="Wilkins M.J."/>
            <person name="Karaoz U."/>
            <person name="Brodie E.L."/>
            <person name="Williams K.H."/>
            <person name="Hubbard S.S."/>
            <person name="Banfield J.F."/>
        </authorList>
    </citation>
    <scope>NUCLEOTIDE SEQUENCE [LARGE SCALE GENOMIC DNA]</scope>
</reference>
<dbReference type="InterPro" id="IPR037185">
    <property type="entry name" value="EmrE-like"/>
</dbReference>
<keyword evidence="1" id="KW-0812">Transmembrane</keyword>
<sequence length="306" mass="34511">MNWFFIALVAPFLWAFVNIADSYLISKYSQREKERSSGGLVIFSSLIGIFIAFLISIFVSGIYDIPFSDKLLLLLAGALTVVWIILYLYTLEIEEISSIVPWFLTIPIFGYVLGYIFLGETLTLSQILGSLIIFSGLILISINFSGEKKSLKKKPIAYMVFACLIIAISGIIFKYVTVEGNFWISSFWEYLGLGISGLLIYSFIPKHREEFMYMNRMGGHKIFLVNVVSELMTISGNLLTNFALLLAPVVMVYLVSSFQPAIVLFLTILGTKFFPHIIRENLSMQILFPKIVAIIFMTVGSVILFL</sequence>
<dbReference type="InterPro" id="IPR000620">
    <property type="entry name" value="EamA_dom"/>
</dbReference>
<feature type="transmembrane region" description="Helical" evidence="1">
    <location>
        <begin position="156"/>
        <end position="176"/>
    </location>
</feature>
<dbReference type="EMBL" id="MFUP01000001">
    <property type="protein sequence ID" value="OGI88525.1"/>
    <property type="molecule type" value="Genomic_DNA"/>
</dbReference>
<feature type="transmembrane region" description="Helical" evidence="1">
    <location>
        <begin position="286"/>
        <end position="305"/>
    </location>
</feature>
<dbReference type="GO" id="GO:0016020">
    <property type="term" value="C:membrane"/>
    <property type="evidence" value="ECO:0007669"/>
    <property type="project" value="InterPro"/>
</dbReference>
<dbReference type="Proteomes" id="UP000185809">
    <property type="component" value="Unassembled WGS sequence"/>
</dbReference>
<feature type="transmembrane region" description="Helical" evidence="1">
    <location>
        <begin position="71"/>
        <end position="90"/>
    </location>
</feature>
<dbReference type="Pfam" id="PF00892">
    <property type="entry name" value="EamA"/>
    <property type="match status" value="1"/>
</dbReference>
<evidence type="ECO:0000259" key="2">
    <source>
        <dbReference type="Pfam" id="PF00892"/>
    </source>
</evidence>
<evidence type="ECO:0000256" key="1">
    <source>
        <dbReference type="SAM" id="Phobius"/>
    </source>
</evidence>
<feature type="transmembrane region" description="Helical" evidence="1">
    <location>
        <begin position="38"/>
        <end position="59"/>
    </location>
</feature>
<feature type="transmembrane region" description="Helical" evidence="1">
    <location>
        <begin position="99"/>
        <end position="118"/>
    </location>
</feature>
<accession>A0A1F6X349</accession>
<dbReference type="SUPFAM" id="SSF103481">
    <property type="entry name" value="Multidrug resistance efflux transporter EmrE"/>
    <property type="match status" value="1"/>
</dbReference>
<comment type="caution">
    <text evidence="3">The sequence shown here is derived from an EMBL/GenBank/DDBJ whole genome shotgun (WGS) entry which is preliminary data.</text>
</comment>
<evidence type="ECO:0000313" key="3">
    <source>
        <dbReference type="EMBL" id="OGI88525.1"/>
    </source>
</evidence>
<feature type="transmembrane region" description="Helical" evidence="1">
    <location>
        <begin position="6"/>
        <end position="26"/>
    </location>
</feature>
<feature type="transmembrane region" description="Helical" evidence="1">
    <location>
        <begin position="182"/>
        <end position="201"/>
    </location>
</feature>
<feature type="transmembrane region" description="Helical" evidence="1">
    <location>
        <begin position="250"/>
        <end position="274"/>
    </location>
</feature>
<protein>
    <recommendedName>
        <fullName evidence="2">EamA domain-containing protein</fullName>
    </recommendedName>
</protein>
<organism evidence="3 4">
    <name type="scientific">Candidatus Nomurabacteria bacterium RIFCSPLOWO2_01_FULL_33_24</name>
    <dbReference type="NCBI Taxonomy" id="1801765"/>
    <lineage>
        <taxon>Bacteria</taxon>
        <taxon>Candidatus Nomuraibacteriota</taxon>
    </lineage>
</organism>
<proteinExistence type="predicted"/>
<dbReference type="AlphaFoldDB" id="A0A1F6X349"/>
<feature type="transmembrane region" description="Helical" evidence="1">
    <location>
        <begin position="222"/>
        <end position="244"/>
    </location>
</feature>
<name>A0A1F6X349_9BACT</name>
<evidence type="ECO:0000313" key="4">
    <source>
        <dbReference type="Proteomes" id="UP000185809"/>
    </source>
</evidence>
<feature type="domain" description="EamA" evidence="2">
    <location>
        <begin position="3"/>
        <end position="141"/>
    </location>
</feature>